<accession>A0A4Y9EKM3</accession>
<feature type="signal peptide" evidence="1">
    <location>
        <begin position="1"/>
        <end position="18"/>
    </location>
</feature>
<keyword evidence="3" id="KW-1185">Reference proteome</keyword>
<gene>
    <name evidence="2" type="ORF">EUV02_12300</name>
</gene>
<name>A0A4Y9EKM3_9SPHN</name>
<dbReference type="OrthoDB" id="7596664at2"/>
<dbReference type="AlphaFoldDB" id="A0A4Y9EKM3"/>
<comment type="caution">
    <text evidence="2">The sequence shown here is derived from an EMBL/GenBank/DDBJ whole genome shotgun (WGS) entry which is preliminary data.</text>
</comment>
<keyword evidence="1" id="KW-0732">Signal</keyword>
<dbReference type="RefSeq" id="WP_135246593.1">
    <property type="nucleotide sequence ID" value="NZ_SIHO01000003.1"/>
</dbReference>
<proteinExistence type="predicted"/>
<reference evidence="2 3" key="1">
    <citation type="submission" date="2019-02" db="EMBL/GenBank/DDBJ databases">
        <title>Polymorphobacter sp. isolated from the lake at the Tibet of China.</title>
        <authorList>
            <person name="Li A."/>
        </authorList>
    </citation>
    <scope>NUCLEOTIDE SEQUENCE [LARGE SCALE GENOMIC DNA]</scope>
    <source>
        <strain evidence="2 3">DJ1R-1</strain>
    </source>
</reference>
<evidence type="ECO:0000313" key="2">
    <source>
        <dbReference type="EMBL" id="TFU01089.1"/>
    </source>
</evidence>
<feature type="chain" id="PRO_5021266948" description="Tetratricopeptide repeat protein" evidence="1">
    <location>
        <begin position="19"/>
        <end position="255"/>
    </location>
</feature>
<protein>
    <recommendedName>
        <fullName evidence="4">Tetratricopeptide repeat protein</fullName>
    </recommendedName>
</protein>
<dbReference type="EMBL" id="SIHO01000003">
    <property type="protein sequence ID" value="TFU01089.1"/>
    <property type="molecule type" value="Genomic_DNA"/>
</dbReference>
<evidence type="ECO:0008006" key="4">
    <source>
        <dbReference type="Google" id="ProtNLM"/>
    </source>
</evidence>
<evidence type="ECO:0000313" key="3">
    <source>
        <dbReference type="Proteomes" id="UP000297737"/>
    </source>
</evidence>
<evidence type="ECO:0000256" key="1">
    <source>
        <dbReference type="SAM" id="SignalP"/>
    </source>
</evidence>
<organism evidence="2 3">
    <name type="scientific">Glacieibacterium arshaanense</name>
    <dbReference type="NCBI Taxonomy" id="2511025"/>
    <lineage>
        <taxon>Bacteria</taxon>
        <taxon>Pseudomonadati</taxon>
        <taxon>Pseudomonadota</taxon>
        <taxon>Alphaproteobacteria</taxon>
        <taxon>Sphingomonadales</taxon>
        <taxon>Sphingosinicellaceae</taxon>
        <taxon>Glacieibacterium</taxon>
    </lineage>
</organism>
<sequence>MKSVLIAAALLLATPAFAAPSAASLFAAGKYPEAVAAGTTEATAASLIIAGRAQLQIAAYQTSDKAKARSLIAAANSNFDAALAKSPGNVDATLQKIIAQGYVAKLDQSPGGAKAMKKGLDAFLAAHPDNAVAWAVLGGWNGGAVASVGKFVAGTMLGANLGGMTKAFDRAMALAPTDPAHPSFYALTLLDIDDDNAPQAKALLTRAAAMPATDGYSIALKNAGGAVLKLLNAGDNKGAQAAARRVLPFGMLGKS</sequence>
<dbReference type="Proteomes" id="UP000297737">
    <property type="component" value="Unassembled WGS sequence"/>
</dbReference>